<organism evidence="1">
    <name type="scientific">Caldithrix abyssi</name>
    <dbReference type="NCBI Taxonomy" id="187145"/>
    <lineage>
        <taxon>Bacteria</taxon>
        <taxon>Pseudomonadati</taxon>
        <taxon>Calditrichota</taxon>
        <taxon>Calditrichia</taxon>
        <taxon>Calditrichales</taxon>
        <taxon>Calditrichaceae</taxon>
        <taxon>Caldithrix</taxon>
    </lineage>
</organism>
<dbReference type="AlphaFoldDB" id="A0A7V5LJJ9"/>
<comment type="caution">
    <text evidence="1">The sequence shown here is derived from an EMBL/GenBank/DDBJ whole genome shotgun (WGS) entry which is preliminary data.</text>
</comment>
<dbReference type="Proteomes" id="UP000886111">
    <property type="component" value="Unassembled WGS sequence"/>
</dbReference>
<accession>A0A7V5LJJ9</accession>
<reference evidence="1" key="1">
    <citation type="journal article" date="2020" name="mSystems">
        <title>Genome- and Community-Level Interaction Insights into Carbon Utilization and Element Cycling Functions of Hydrothermarchaeota in Hydrothermal Sediment.</title>
        <authorList>
            <person name="Zhou Z."/>
            <person name="Liu Y."/>
            <person name="Xu W."/>
            <person name="Pan J."/>
            <person name="Luo Z.H."/>
            <person name="Li M."/>
        </authorList>
    </citation>
    <scope>NUCLEOTIDE SEQUENCE [LARGE SCALE GENOMIC DNA]</scope>
    <source>
        <strain evidence="1">HyVt-76</strain>
    </source>
</reference>
<sequence length="275" mass="30593">MKWPIILVTGSGDEATAVAVRLFRSGFKVILIVHNKPVDLHYHRNFTRCIFSGTGQVEGVPAITFSLALQQDAVSTPPKLTDFISFALANRQVPIILLDELKRGQLIEAQYIIKLDDEIFNRLKSHLPDEIKVIGVKPEPGVDFWIGRQGKILGQVQYPFLEERKENNLSKFRRPMAQEIEAPLEGVFVASKGIGERVFEREEIGKLNEIPILSPYHGVISGLINSGALVKPHTPLAEVTTGLQGADPRRLPVEAFALAGGVLEAILYDWKERIT</sequence>
<evidence type="ECO:0000313" key="1">
    <source>
        <dbReference type="EMBL" id="HHE54778.1"/>
    </source>
</evidence>
<protein>
    <recommendedName>
        <fullName evidence="2">EF2563 family selenium-dependent molybdenum hydroxylase system protein</fullName>
    </recommendedName>
</protein>
<name>A0A7V5LJJ9_CALAY</name>
<dbReference type="EMBL" id="DRTD01000236">
    <property type="protein sequence ID" value="HHE54778.1"/>
    <property type="molecule type" value="Genomic_DNA"/>
</dbReference>
<gene>
    <name evidence="1" type="ORF">ENL21_03280</name>
</gene>
<proteinExistence type="predicted"/>
<evidence type="ECO:0008006" key="2">
    <source>
        <dbReference type="Google" id="ProtNLM"/>
    </source>
</evidence>